<proteinExistence type="predicted"/>
<keyword evidence="2" id="KW-1133">Transmembrane helix</keyword>
<feature type="transmembrane region" description="Helical" evidence="2">
    <location>
        <begin position="178"/>
        <end position="199"/>
    </location>
</feature>
<keyword evidence="5" id="KW-1185">Reference proteome</keyword>
<organism evidence="4 5">
    <name type="scientific">Alectoria fallacina</name>
    <dbReference type="NCBI Taxonomy" id="1903189"/>
    <lineage>
        <taxon>Eukaryota</taxon>
        <taxon>Fungi</taxon>
        <taxon>Dikarya</taxon>
        <taxon>Ascomycota</taxon>
        <taxon>Pezizomycotina</taxon>
        <taxon>Lecanoromycetes</taxon>
        <taxon>OSLEUM clade</taxon>
        <taxon>Lecanoromycetidae</taxon>
        <taxon>Lecanorales</taxon>
        <taxon>Lecanorineae</taxon>
        <taxon>Parmeliaceae</taxon>
        <taxon>Alectoria</taxon>
    </lineage>
</organism>
<evidence type="ECO:0000256" key="1">
    <source>
        <dbReference type="SAM" id="MobiDB-lite"/>
    </source>
</evidence>
<feature type="chain" id="PRO_5034470052" description="Mid2 domain-containing protein" evidence="3">
    <location>
        <begin position="21"/>
        <end position="282"/>
    </location>
</feature>
<feature type="region of interest" description="Disordered" evidence="1">
    <location>
        <begin position="68"/>
        <end position="88"/>
    </location>
</feature>
<accession>A0A8H3FDB1</accession>
<evidence type="ECO:0000313" key="5">
    <source>
        <dbReference type="Proteomes" id="UP000664203"/>
    </source>
</evidence>
<name>A0A8H3FDB1_9LECA</name>
<evidence type="ECO:0000256" key="3">
    <source>
        <dbReference type="SAM" id="SignalP"/>
    </source>
</evidence>
<gene>
    <name evidence="4" type="ORF">ALECFALPRED_001568</name>
</gene>
<evidence type="ECO:0008006" key="6">
    <source>
        <dbReference type="Google" id="ProtNLM"/>
    </source>
</evidence>
<feature type="region of interest" description="Disordered" evidence="1">
    <location>
        <begin position="114"/>
        <end position="172"/>
    </location>
</feature>
<keyword evidence="3" id="KW-0732">Signal</keyword>
<feature type="signal peptide" evidence="3">
    <location>
        <begin position="1"/>
        <end position="20"/>
    </location>
</feature>
<evidence type="ECO:0000313" key="4">
    <source>
        <dbReference type="EMBL" id="CAF9920567.1"/>
    </source>
</evidence>
<dbReference type="Proteomes" id="UP000664203">
    <property type="component" value="Unassembled WGS sequence"/>
</dbReference>
<feature type="compositionally biased region" description="Polar residues" evidence="1">
    <location>
        <begin position="235"/>
        <end position="245"/>
    </location>
</feature>
<protein>
    <recommendedName>
        <fullName evidence="6">Mid2 domain-containing protein</fullName>
    </recommendedName>
</protein>
<reference evidence="4" key="1">
    <citation type="submission" date="2021-03" db="EMBL/GenBank/DDBJ databases">
        <authorList>
            <person name="Tagirdzhanova G."/>
        </authorList>
    </citation>
    <scope>NUCLEOTIDE SEQUENCE</scope>
</reference>
<keyword evidence="2" id="KW-0472">Membrane</keyword>
<dbReference type="AlphaFoldDB" id="A0A8H3FDB1"/>
<comment type="caution">
    <text evidence="4">The sequence shown here is derived from an EMBL/GenBank/DDBJ whole genome shotgun (WGS) entry which is preliminary data.</text>
</comment>
<keyword evidence="2" id="KW-0812">Transmembrane</keyword>
<feature type="compositionally biased region" description="Low complexity" evidence="1">
    <location>
        <begin position="116"/>
        <end position="170"/>
    </location>
</feature>
<evidence type="ECO:0000256" key="2">
    <source>
        <dbReference type="SAM" id="Phobius"/>
    </source>
</evidence>
<feature type="compositionally biased region" description="Low complexity" evidence="1">
    <location>
        <begin position="68"/>
        <end position="78"/>
    </location>
</feature>
<feature type="region of interest" description="Disordered" evidence="1">
    <location>
        <begin position="213"/>
        <end position="253"/>
    </location>
</feature>
<dbReference type="OrthoDB" id="10475534at2759"/>
<sequence length="282" mass="29057">MKTIACLNFAIILFIHTCSSQIIGLTLGVLTQLLGVPTSIPDIVSDFAPATSTSGDVTSTTITSTSGDITSAAASSTSEDIPRTTLTSTSEVVPSVTLTLTRINLSLQANSQISQTTSTLIPPAPATTSTSIPASTTTASPTPTSVTTSTPTPTSSTTPIIKSSSATASPGLDPSAKIGIGLGVPLGLIVLATIGFLTLRYRRHKQVSRLRHQSNIAAGGLSPAEQKGKKDVTDVENSNEPQGPENNHVHEIQGTAIPAYSRELAGSPGVRWQELSTRRGSA</sequence>
<dbReference type="EMBL" id="CAJPDR010000137">
    <property type="protein sequence ID" value="CAF9920567.1"/>
    <property type="molecule type" value="Genomic_DNA"/>
</dbReference>